<dbReference type="InterPro" id="IPR051598">
    <property type="entry name" value="TSUP/Inactive_protease-like"/>
</dbReference>
<keyword evidence="4 5" id="KW-0472">Membrane</keyword>
<feature type="transmembrane region" description="Helical" evidence="5">
    <location>
        <begin position="95"/>
        <end position="113"/>
    </location>
</feature>
<evidence type="ECO:0000313" key="7">
    <source>
        <dbReference type="EMBL" id="TDN51340.1"/>
    </source>
</evidence>
<feature type="transmembrane region" description="Helical" evidence="5">
    <location>
        <begin position="66"/>
        <end position="83"/>
    </location>
</feature>
<feature type="compositionally biased region" description="Polar residues" evidence="6">
    <location>
        <begin position="1"/>
        <end position="15"/>
    </location>
</feature>
<dbReference type="EMBL" id="SNVV01000007">
    <property type="protein sequence ID" value="TDN51340.1"/>
    <property type="molecule type" value="Genomic_DNA"/>
</dbReference>
<evidence type="ECO:0000256" key="1">
    <source>
        <dbReference type="ARBA" id="ARBA00004141"/>
    </source>
</evidence>
<feature type="transmembrane region" description="Helical" evidence="5">
    <location>
        <begin position="237"/>
        <end position="257"/>
    </location>
</feature>
<dbReference type="GO" id="GO:0005886">
    <property type="term" value="C:plasma membrane"/>
    <property type="evidence" value="ECO:0007669"/>
    <property type="project" value="UniProtKB-SubCell"/>
</dbReference>
<dbReference type="PANTHER" id="PTHR43701">
    <property type="entry name" value="MEMBRANE TRANSPORTER PROTEIN MJ0441-RELATED"/>
    <property type="match status" value="1"/>
</dbReference>
<dbReference type="InterPro" id="IPR002781">
    <property type="entry name" value="TM_pro_TauE-like"/>
</dbReference>
<reference evidence="7 8" key="1">
    <citation type="submission" date="2019-03" db="EMBL/GenBank/DDBJ databases">
        <title>Genomic Encyclopedia of Type Strains, Phase IV (KMG-IV): sequencing the most valuable type-strain genomes for metagenomic binning, comparative biology and taxonomic classification.</title>
        <authorList>
            <person name="Goeker M."/>
        </authorList>
    </citation>
    <scope>NUCLEOTIDE SEQUENCE [LARGE SCALE GENOMIC DNA]</scope>
    <source>
        <strain evidence="7 8">DSM 12121</strain>
    </source>
</reference>
<name>A0A4R6E0W7_9RHOO</name>
<evidence type="ECO:0000313" key="8">
    <source>
        <dbReference type="Proteomes" id="UP000295129"/>
    </source>
</evidence>
<comment type="subcellular location">
    <subcellularLocation>
        <location evidence="5">Cell membrane</location>
        <topology evidence="5">Multi-pass membrane protein</topology>
    </subcellularLocation>
    <subcellularLocation>
        <location evidence="1">Membrane</location>
        <topology evidence="1">Multi-pass membrane protein</topology>
    </subcellularLocation>
</comment>
<keyword evidence="3 5" id="KW-1133">Transmembrane helix</keyword>
<protein>
    <recommendedName>
        <fullName evidence="5">Probable membrane transporter protein</fullName>
    </recommendedName>
</protein>
<evidence type="ECO:0000256" key="3">
    <source>
        <dbReference type="ARBA" id="ARBA00022989"/>
    </source>
</evidence>
<comment type="similarity">
    <text evidence="5">Belongs to the 4-toluene sulfonate uptake permease (TSUP) (TC 2.A.102) family.</text>
</comment>
<feature type="transmembrane region" description="Helical" evidence="5">
    <location>
        <begin position="29"/>
        <end position="46"/>
    </location>
</feature>
<dbReference type="Proteomes" id="UP000295129">
    <property type="component" value="Unassembled WGS sequence"/>
</dbReference>
<feature type="transmembrane region" description="Helical" evidence="5">
    <location>
        <begin position="125"/>
        <end position="149"/>
    </location>
</feature>
<keyword evidence="5" id="KW-1003">Cell membrane</keyword>
<feature type="transmembrane region" description="Helical" evidence="5">
    <location>
        <begin position="161"/>
        <end position="183"/>
    </location>
</feature>
<proteinExistence type="inferred from homology"/>
<comment type="caution">
    <text evidence="7">The sequence shown here is derived from an EMBL/GenBank/DDBJ whole genome shotgun (WGS) entry which is preliminary data.</text>
</comment>
<feature type="region of interest" description="Disordered" evidence="6">
    <location>
        <begin position="1"/>
        <end position="20"/>
    </location>
</feature>
<keyword evidence="8" id="KW-1185">Reference proteome</keyword>
<dbReference type="AlphaFoldDB" id="A0A4R6E0W7"/>
<evidence type="ECO:0000256" key="4">
    <source>
        <dbReference type="ARBA" id="ARBA00023136"/>
    </source>
</evidence>
<gene>
    <name evidence="7" type="ORF">C7389_10774</name>
</gene>
<dbReference type="PANTHER" id="PTHR43701:SF2">
    <property type="entry name" value="MEMBRANE TRANSPORTER PROTEIN YJNA-RELATED"/>
    <property type="match status" value="1"/>
</dbReference>
<sequence>MKTENLPGQDQTPAVSDTGAGRGCGTRSFIAGTLIGTLGGLIGLGGAEFRLPVLVGMFRLPTLEAIVLNKAMSLVVVAAALIFRMQSIPIDRLYAHGDIVLNLLAGSLVGAWWAAGHAMTMPRVWLNRIVMVLLAALAMLMLSEAWLGLHDGGAPLFDNPLLRTGAGVIAGFGIGIAAALLGVAGGELLIPTIVLLFGMDVRLAGSLSLMVSLPTMIVGFARYSRSDAFAVIRREQTLFRTMVTGSILGAAIGGLMVGAIPMSILMTALGVILLVSALKTFRHPH</sequence>
<keyword evidence="2 5" id="KW-0812">Transmembrane</keyword>
<evidence type="ECO:0000256" key="5">
    <source>
        <dbReference type="RuleBase" id="RU363041"/>
    </source>
</evidence>
<accession>A0A4R6E0W7</accession>
<feature type="transmembrane region" description="Helical" evidence="5">
    <location>
        <begin position="203"/>
        <end position="225"/>
    </location>
</feature>
<organism evidence="7 8">
    <name type="scientific">Azoarcus indigens</name>
    <dbReference type="NCBI Taxonomy" id="29545"/>
    <lineage>
        <taxon>Bacteria</taxon>
        <taxon>Pseudomonadati</taxon>
        <taxon>Pseudomonadota</taxon>
        <taxon>Betaproteobacteria</taxon>
        <taxon>Rhodocyclales</taxon>
        <taxon>Zoogloeaceae</taxon>
        <taxon>Azoarcus</taxon>
    </lineage>
</organism>
<evidence type="ECO:0000256" key="2">
    <source>
        <dbReference type="ARBA" id="ARBA00022692"/>
    </source>
</evidence>
<evidence type="ECO:0000256" key="6">
    <source>
        <dbReference type="SAM" id="MobiDB-lite"/>
    </source>
</evidence>
<dbReference type="Pfam" id="PF01925">
    <property type="entry name" value="TauE"/>
    <property type="match status" value="1"/>
</dbReference>